<keyword evidence="1" id="KW-1133">Transmembrane helix</keyword>
<sequence length="89" mass="10856">MDTFFKPIFIWVFRYYFHILRISYLCSRWIIVFLPHIFFLLFSSSIAYISFLSFLTILLMISFMYLTLSRFQLFLSSYPRHIRFVAALG</sequence>
<keyword evidence="1" id="KW-0812">Transmembrane</keyword>
<protein>
    <submittedName>
        <fullName evidence="2">Uncharacterized protein</fullName>
    </submittedName>
</protein>
<dbReference type="AlphaFoldDB" id="A0A9P5Z2I5"/>
<organism evidence="2 3">
    <name type="scientific">Pholiota conissans</name>
    <dbReference type="NCBI Taxonomy" id="109636"/>
    <lineage>
        <taxon>Eukaryota</taxon>
        <taxon>Fungi</taxon>
        <taxon>Dikarya</taxon>
        <taxon>Basidiomycota</taxon>
        <taxon>Agaricomycotina</taxon>
        <taxon>Agaricomycetes</taxon>
        <taxon>Agaricomycetidae</taxon>
        <taxon>Agaricales</taxon>
        <taxon>Agaricineae</taxon>
        <taxon>Strophariaceae</taxon>
        <taxon>Pholiota</taxon>
    </lineage>
</organism>
<keyword evidence="3" id="KW-1185">Reference proteome</keyword>
<dbReference type="Proteomes" id="UP000807469">
    <property type="component" value="Unassembled WGS sequence"/>
</dbReference>
<evidence type="ECO:0000313" key="2">
    <source>
        <dbReference type="EMBL" id="KAF9479100.1"/>
    </source>
</evidence>
<feature type="transmembrane region" description="Helical" evidence="1">
    <location>
        <begin position="48"/>
        <end position="68"/>
    </location>
</feature>
<reference evidence="2" key="1">
    <citation type="submission" date="2020-11" db="EMBL/GenBank/DDBJ databases">
        <authorList>
            <consortium name="DOE Joint Genome Institute"/>
            <person name="Ahrendt S."/>
            <person name="Riley R."/>
            <person name="Andreopoulos W."/>
            <person name="Labutti K."/>
            <person name="Pangilinan J."/>
            <person name="Ruiz-Duenas F.J."/>
            <person name="Barrasa J.M."/>
            <person name="Sanchez-Garcia M."/>
            <person name="Camarero S."/>
            <person name="Miyauchi S."/>
            <person name="Serrano A."/>
            <person name="Linde D."/>
            <person name="Babiker R."/>
            <person name="Drula E."/>
            <person name="Ayuso-Fernandez I."/>
            <person name="Pacheco R."/>
            <person name="Padilla G."/>
            <person name="Ferreira P."/>
            <person name="Barriuso J."/>
            <person name="Kellner H."/>
            <person name="Castanera R."/>
            <person name="Alfaro M."/>
            <person name="Ramirez L."/>
            <person name="Pisabarro A.G."/>
            <person name="Kuo A."/>
            <person name="Tritt A."/>
            <person name="Lipzen A."/>
            <person name="He G."/>
            <person name="Yan M."/>
            <person name="Ng V."/>
            <person name="Cullen D."/>
            <person name="Martin F."/>
            <person name="Rosso M.-N."/>
            <person name="Henrissat B."/>
            <person name="Hibbett D."/>
            <person name="Martinez A.T."/>
            <person name="Grigoriev I.V."/>
        </authorList>
    </citation>
    <scope>NUCLEOTIDE SEQUENCE</scope>
    <source>
        <strain evidence="2">CIRM-BRFM 674</strain>
    </source>
</reference>
<feature type="transmembrane region" description="Helical" evidence="1">
    <location>
        <begin position="21"/>
        <end position="42"/>
    </location>
</feature>
<name>A0A9P5Z2I5_9AGAR</name>
<proteinExistence type="predicted"/>
<gene>
    <name evidence="2" type="ORF">BDN70DRAFT_711600</name>
</gene>
<evidence type="ECO:0000256" key="1">
    <source>
        <dbReference type="SAM" id="Phobius"/>
    </source>
</evidence>
<dbReference type="OrthoDB" id="2848852at2759"/>
<comment type="caution">
    <text evidence="2">The sequence shown here is derived from an EMBL/GenBank/DDBJ whole genome shotgun (WGS) entry which is preliminary data.</text>
</comment>
<accession>A0A9P5Z2I5</accession>
<dbReference type="EMBL" id="MU155220">
    <property type="protein sequence ID" value="KAF9479100.1"/>
    <property type="molecule type" value="Genomic_DNA"/>
</dbReference>
<evidence type="ECO:0000313" key="3">
    <source>
        <dbReference type="Proteomes" id="UP000807469"/>
    </source>
</evidence>
<keyword evidence="1" id="KW-0472">Membrane</keyword>